<protein>
    <submittedName>
        <fullName evidence="2">SMI1 / KNR4 family protein</fullName>
    </submittedName>
</protein>
<evidence type="ECO:0000313" key="2">
    <source>
        <dbReference type="EMBL" id="SOY30609.1"/>
    </source>
</evidence>
<accession>A0A2K4ZJF9</accession>
<evidence type="ECO:0000313" key="3">
    <source>
        <dbReference type="Proteomes" id="UP000236311"/>
    </source>
</evidence>
<sequence>MFEGFDFTDFWEDCEYAREKYVSDPPSDELIASVEQELGYKLPASYIWLMKRHNGGIPVNTCFPTDVPTSWAEDHVAITGIFGIGREKLYSLCGGLGSRFMIDEWEYPDIGVAVCNCPSAGHDMIFLDYRECGPQGEPKVVHIDQEYDYEITPLADSFEDFIRGLVNEEVYEPDPDEEKAENLDLVRTAPFSSLLAELCRKSGAPEAAERWIRDIAEQIVEDKGFFALHGDKESWLLYDIQFWLYTNAFPGVTEQQYLEIYPQMMVAADGFSTGGYAPGFVEDWLKSRKKTGEIQKKNGGLFLSESAKAELEGQLHQVCRKG</sequence>
<dbReference type="InterPro" id="IPR018958">
    <property type="entry name" value="Knr4/Smi1-like_dom"/>
</dbReference>
<keyword evidence="3" id="KW-1185">Reference proteome</keyword>
<dbReference type="Proteomes" id="UP000236311">
    <property type="component" value="Unassembled WGS sequence"/>
</dbReference>
<name>A0A2K4ZJF9_9FIRM</name>
<evidence type="ECO:0000259" key="1">
    <source>
        <dbReference type="SMART" id="SM00860"/>
    </source>
</evidence>
<gene>
    <name evidence="2" type="ORF">AMURIS_03340</name>
</gene>
<dbReference type="Gene3D" id="3.40.1580.10">
    <property type="entry name" value="SMI1/KNR4-like"/>
    <property type="match status" value="1"/>
</dbReference>
<dbReference type="EMBL" id="OFSM01000017">
    <property type="protein sequence ID" value="SOY30609.1"/>
    <property type="molecule type" value="Genomic_DNA"/>
</dbReference>
<organism evidence="2 3">
    <name type="scientific">Acetatifactor muris</name>
    <dbReference type="NCBI Taxonomy" id="879566"/>
    <lineage>
        <taxon>Bacteria</taxon>
        <taxon>Bacillati</taxon>
        <taxon>Bacillota</taxon>
        <taxon>Clostridia</taxon>
        <taxon>Lachnospirales</taxon>
        <taxon>Lachnospiraceae</taxon>
        <taxon>Acetatifactor</taxon>
    </lineage>
</organism>
<reference evidence="2 3" key="1">
    <citation type="submission" date="2018-01" db="EMBL/GenBank/DDBJ databases">
        <authorList>
            <person name="Gaut B.S."/>
            <person name="Morton B.R."/>
            <person name="Clegg M.T."/>
            <person name="Duvall M.R."/>
        </authorList>
    </citation>
    <scope>NUCLEOTIDE SEQUENCE [LARGE SCALE GENOMIC DNA]</scope>
    <source>
        <strain evidence="2">GP69</strain>
    </source>
</reference>
<proteinExistence type="predicted"/>
<dbReference type="AlphaFoldDB" id="A0A2K4ZJF9"/>
<dbReference type="SUPFAM" id="SSF160631">
    <property type="entry name" value="SMI1/KNR4-like"/>
    <property type="match status" value="1"/>
</dbReference>
<feature type="domain" description="Knr4/Smi1-like" evidence="1">
    <location>
        <begin position="25"/>
        <end position="164"/>
    </location>
</feature>
<dbReference type="Pfam" id="PF14568">
    <property type="entry name" value="SUKH_6"/>
    <property type="match status" value="1"/>
</dbReference>
<dbReference type="InterPro" id="IPR037883">
    <property type="entry name" value="Knr4/Smi1-like_sf"/>
</dbReference>
<dbReference type="SMART" id="SM00860">
    <property type="entry name" value="SMI1_KNR4"/>
    <property type="match status" value="1"/>
</dbReference>